<dbReference type="PANTHER" id="PTHR34595:SF7">
    <property type="entry name" value="SLL1039 PROTEIN"/>
    <property type="match status" value="1"/>
</dbReference>
<feature type="compositionally biased region" description="Low complexity" evidence="1">
    <location>
        <begin position="194"/>
        <end position="203"/>
    </location>
</feature>
<dbReference type="EMBL" id="CADIJO010000004">
    <property type="protein sequence ID" value="CAB3677467.1"/>
    <property type="molecule type" value="Genomic_DNA"/>
</dbReference>
<feature type="region of interest" description="Disordered" evidence="1">
    <location>
        <begin position="184"/>
        <end position="215"/>
    </location>
</feature>
<gene>
    <name evidence="3" type="ORF">LMG3458_01424</name>
</gene>
<dbReference type="Proteomes" id="UP000494111">
    <property type="component" value="Unassembled WGS sequence"/>
</dbReference>
<dbReference type="Pfam" id="PF04168">
    <property type="entry name" value="Alpha-E"/>
    <property type="match status" value="1"/>
</dbReference>
<evidence type="ECO:0000259" key="2">
    <source>
        <dbReference type="Pfam" id="PF04168"/>
    </source>
</evidence>
<dbReference type="InterPro" id="IPR051680">
    <property type="entry name" value="ATP-dep_Glu-Cys_Ligase-2"/>
</dbReference>
<dbReference type="InterPro" id="IPR007296">
    <property type="entry name" value="DUF403"/>
</dbReference>
<dbReference type="PANTHER" id="PTHR34595">
    <property type="entry name" value="BLR5612 PROTEIN"/>
    <property type="match status" value="1"/>
</dbReference>
<reference evidence="3 4" key="1">
    <citation type="submission" date="2020-04" db="EMBL/GenBank/DDBJ databases">
        <authorList>
            <person name="De Canck E."/>
        </authorList>
    </citation>
    <scope>NUCLEOTIDE SEQUENCE [LARGE SCALE GENOMIC DNA]</scope>
    <source>
        <strain evidence="3 4">LMG 3458</strain>
    </source>
</reference>
<evidence type="ECO:0000256" key="1">
    <source>
        <dbReference type="SAM" id="MobiDB-lite"/>
    </source>
</evidence>
<dbReference type="AlphaFoldDB" id="A0A6S6ZGD9"/>
<organism evidence="3 4">
    <name type="scientific">Achromobacter deleyi</name>
    <dbReference type="NCBI Taxonomy" id="1353891"/>
    <lineage>
        <taxon>Bacteria</taxon>
        <taxon>Pseudomonadati</taxon>
        <taxon>Pseudomonadota</taxon>
        <taxon>Betaproteobacteria</taxon>
        <taxon>Burkholderiales</taxon>
        <taxon>Alcaligenaceae</taxon>
        <taxon>Achromobacter</taxon>
    </lineage>
</organism>
<feature type="domain" description="DUF403" evidence="2">
    <location>
        <begin position="1"/>
        <end position="336"/>
    </location>
</feature>
<name>A0A6S6ZGD9_9BURK</name>
<evidence type="ECO:0000313" key="4">
    <source>
        <dbReference type="Proteomes" id="UP000494111"/>
    </source>
</evidence>
<proteinExistence type="predicted"/>
<dbReference type="RefSeq" id="WP_175192447.1">
    <property type="nucleotide sequence ID" value="NZ_CADIJO010000004.1"/>
</dbReference>
<evidence type="ECO:0000313" key="3">
    <source>
        <dbReference type="EMBL" id="CAB3677467.1"/>
    </source>
</evidence>
<protein>
    <recommendedName>
        <fullName evidence="2">DUF403 domain-containing protein</fullName>
    </recommendedName>
</protein>
<sequence>MLSRTADNLFWMCRYIERAENTARMLDVNLQMSLLPQDAQTREGSWNAVLRISELQGLYRAKHDVISPHDVLQYMVRDPENPSSIYTCMRAARENARAVRGSLTTEVWETYNTTWLELLKHLHTGLLERNPGEFFEWVKFRSHLARGVTIGTMLEDEALYFLRIGMHLERADNTARMLDVKFHERDGSGAAPPNGSQQQQQQDGRVDGNGGGNNGATSGLQSEFYRWSALLSSVSGLEIYRKVYRDVITPDRVAELLILHPDMPRSLLASMRAVSEDLARVSNQRSTETQRRAGMLCAELQFGRVEDILQSGLHQYLEHFLDRINDLGNRISQDFLVPLSA</sequence>
<accession>A0A6S6ZGD9</accession>